<dbReference type="Proteomes" id="UP001152622">
    <property type="component" value="Chromosome 2"/>
</dbReference>
<dbReference type="AlphaFoldDB" id="A0A9Q1G2L9"/>
<sequence>MWLTIQNRWSDLRNRVLQIHSHTKHVNQIDANGLLLSLDIRCVTDETQHRHVRRARREPWREEGQPVRTQRSAETRPPSPAPPRSEPWPSPCQRSWRPDGNSSSSSSREAAERPWRWMSTAPTPTQAFTFYNINQGRFQPPHVHM</sequence>
<feature type="region of interest" description="Disordered" evidence="1">
    <location>
        <begin position="46"/>
        <end position="119"/>
    </location>
</feature>
<gene>
    <name evidence="2" type="ORF">SKAU_G00043590</name>
</gene>
<reference evidence="2" key="1">
    <citation type="journal article" date="2023" name="Science">
        <title>Genome structures resolve the early diversification of teleost fishes.</title>
        <authorList>
            <person name="Parey E."/>
            <person name="Louis A."/>
            <person name="Montfort J."/>
            <person name="Bouchez O."/>
            <person name="Roques C."/>
            <person name="Iampietro C."/>
            <person name="Lluch J."/>
            <person name="Castinel A."/>
            <person name="Donnadieu C."/>
            <person name="Desvignes T."/>
            <person name="Floi Bucao C."/>
            <person name="Jouanno E."/>
            <person name="Wen M."/>
            <person name="Mejri S."/>
            <person name="Dirks R."/>
            <person name="Jansen H."/>
            <person name="Henkel C."/>
            <person name="Chen W.J."/>
            <person name="Zahm M."/>
            <person name="Cabau C."/>
            <person name="Klopp C."/>
            <person name="Thompson A.W."/>
            <person name="Robinson-Rechavi M."/>
            <person name="Braasch I."/>
            <person name="Lecointre G."/>
            <person name="Bobe J."/>
            <person name="Postlethwait J.H."/>
            <person name="Berthelot C."/>
            <person name="Roest Crollius H."/>
            <person name="Guiguen Y."/>
        </authorList>
    </citation>
    <scope>NUCLEOTIDE SEQUENCE</scope>
    <source>
        <strain evidence="2">WJC10195</strain>
    </source>
</reference>
<organism evidence="2 3">
    <name type="scientific">Synaphobranchus kaupii</name>
    <name type="common">Kaup's arrowtooth eel</name>
    <dbReference type="NCBI Taxonomy" id="118154"/>
    <lineage>
        <taxon>Eukaryota</taxon>
        <taxon>Metazoa</taxon>
        <taxon>Chordata</taxon>
        <taxon>Craniata</taxon>
        <taxon>Vertebrata</taxon>
        <taxon>Euteleostomi</taxon>
        <taxon>Actinopterygii</taxon>
        <taxon>Neopterygii</taxon>
        <taxon>Teleostei</taxon>
        <taxon>Anguilliformes</taxon>
        <taxon>Synaphobranchidae</taxon>
        <taxon>Synaphobranchus</taxon>
    </lineage>
</organism>
<accession>A0A9Q1G2L9</accession>
<evidence type="ECO:0000313" key="2">
    <source>
        <dbReference type="EMBL" id="KAJ8373779.1"/>
    </source>
</evidence>
<name>A0A9Q1G2L9_SYNKA</name>
<feature type="compositionally biased region" description="Pro residues" evidence="1">
    <location>
        <begin position="77"/>
        <end position="90"/>
    </location>
</feature>
<evidence type="ECO:0000313" key="3">
    <source>
        <dbReference type="Proteomes" id="UP001152622"/>
    </source>
</evidence>
<dbReference type="EMBL" id="JAINUF010000002">
    <property type="protein sequence ID" value="KAJ8373779.1"/>
    <property type="molecule type" value="Genomic_DNA"/>
</dbReference>
<evidence type="ECO:0000256" key="1">
    <source>
        <dbReference type="SAM" id="MobiDB-lite"/>
    </source>
</evidence>
<proteinExistence type="predicted"/>
<protein>
    <submittedName>
        <fullName evidence="2">Uncharacterized protein</fullName>
    </submittedName>
</protein>
<keyword evidence="3" id="KW-1185">Reference proteome</keyword>
<comment type="caution">
    <text evidence="2">The sequence shown here is derived from an EMBL/GenBank/DDBJ whole genome shotgun (WGS) entry which is preliminary data.</text>
</comment>